<evidence type="ECO:0000313" key="3">
    <source>
        <dbReference type="Proteomes" id="UP000276133"/>
    </source>
</evidence>
<reference evidence="2 3" key="1">
    <citation type="journal article" date="2018" name="Sci. Rep.">
        <title>Genomic signatures of local adaptation to the degree of environmental predictability in rotifers.</title>
        <authorList>
            <person name="Franch-Gras L."/>
            <person name="Hahn C."/>
            <person name="Garcia-Roger E.M."/>
            <person name="Carmona M.J."/>
            <person name="Serra M."/>
            <person name="Gomez A."/>
        </authorList>
    </citation>
    <scope>NUCLEOTIDE SEQUENCE [LARGE SCALE GENOMIC DNA]</scope>
    <source>
        <strain evidence="2">HYR1</strain>
    </source>
</reference>
<dbReference type="EMBL" id="REGN01001874">
    <property type="protein sequence ID" value="RNA31971.1"/>
    <property type="molecule type" value="Genomic_DNA"/>
</dbReference>
<name>A0A3M7S863_BRAPC</name>
<dbReference type="AlphaFoldDB" id="A0A3M7S863"/>
<feature type="chain" id="PRO_5018313008" evidence="1">
    <location>
        <begin position="21"/>
        <end position="151"/>
    </location>
</feature>
<keyword evidence="3" id="KW-1185">Reference proteome</keyword>
<comment type="caution">
    <text evidence="2">The sequence shown here is derived from an EMBL/GenBank/DDBJ whole genome shotgun (WGS) entry which is preliminary data.</text>
</comment>
<keyword evidence="1" id="KW-0732">Signal</keyword>
<evidence type="ECO:0000256" key="1">
    <source>
        <dbReference type="SAM" id="SignalP"/>
    </source>
</evidence>
<feature type="signal peptide" evidence="1">
    <location>
        <begin position="1"/>
        <end position="20"/>
    </location>
</feature>
<sequence>MSSLLFLGVIILPMFYECNGQMPLDMGLVGRRTLMFPSFANLANSRISEMERMADTIRQISMQKAAENVQDQKRMIQNYVNMIDQNRFNKKVLMRYNNQTIRYNGREFINMLTRKPLSNDEQKQLMNLLKEKFQRSAQYLDKVEKNLRRSR</sequence>
<protein>
    <submittedName>
        <fullName evidence="2">Uncharacterized protein</fullName>
    </submittedName>
</protein>
<evidence type="ECO:0000313" key="2">
    <source>
        <dbReference type="EMBL" id="RNA31971.1"/>
    </source>
</evidence>
<organism evidence="2 3">
    <name type="scientific">Brachionus plicatilis</name>
    <name type="common">Marine rotifer</name>
    <name type="synonym">Brachionus muelleri</name>
    <dbReference type="NCBI Taxonomy" id="10195"/>
    <lineage>
        <taxon>Eukaryota</taxon>
        <taxon>Metazoa</taxon>
        <taxon>Spiralia</taxon>
        <taxon>Gnathifera</taxon>
        <taxon>Rotifera</taxon>
        <taxon>Eurotatoria</taxon>
        <taxon>Monogononta</taxon>
        <taxon>Pseudotrocha</taxon>
        <taxon>Ploima</taxon>
        <taxon>Brachionidae</taxon>
        <taxon>Brachionus</taxon>
    </lineage>
</organism>
<gene>
    <name evidence="2" type="ORF">BpHYR1_008368</name>
</gene>
<proteinExistence type="predicted"/>
<accession>A0A3M7S863</accession>
<dbReference type="Proteomes" id="UP000276133">
    <property type="component" value="Unassembled WGS sequence"/>
</dbReference>